<comment type="caution">
    <text evidence="2">The sequence shown here is derived from an EMBL/GenBank/DDBJ whole genome shotgun (WGS) entry which is preliminary data.</text>
</comment>
<dbReference type="EMBL" id="JWZX01001599">
    <property type="protein sequence ID" value="KOO33113.1"/>
    <property type="molecule type" value="Genomic_DNA"/>
</dbReference>
<evidence type="ECO:0000313" key="3">
    <source>
        <dbReference type="Proteomes" id="UP000037460"/>
    </source>
</evidence>
<evidence type="ECO:0000313" key="2">
    <source>
        <dbReference type="EMBL" id="KOO33113.1"/>
    </source>
</evidence>
<keyword evidence="3" id="KW-1185">Reference proteome</keyword>
<gene>
    <name evidence="2" type="ORF">Ctob_013698</name>
</gene>
<feature type="region of interest" description="Disordered" evidence="1">
    <location>
        <begin position="1"/>
        <end position="22"/>
    </location>
</feature>
<reference evidence="3" key="1">
    <citation type="journal article" date="2015" name="PLoS Genet.">
        <title>Genome Sequence and Transcriptome Analyses of Chrysochromulina tobin: Metabolic Tools for Enhanced Algal Fitness in the Prominent Order Prymnesiales (Haptophyceae).</title>
        <authorList>
            <person name="Hovde B.T."/>
            <person name="Deodato C.R."/>
            <person name="Hunsperger H.M."/>
            <person name="Ryken S.A."/>
            <person name="Yost W."/>
            <person name="Jha R.K."/>
            <person name="Patterson J."/>
            <person name="Monnat R.J. Jr."/>
            <person name="Barlow S.B."/>
            <person name="Starkenburg S.R."/>
            <person name="Cattolico R.A."/>
        </authorList>
    </citation>
    <scope>NUCLEOTIDE SEQUENCE</scope>
    <source>
        <strain evidence="3">CCMP291</strain>
    </source>
</reference>
<dbReference type="Proteomes" id="UP000037460">
    <property type="component" value="Unassembled WGS sequence"/>
</dbReference>
<proteinExistence type="predicted"/>
<protein>
    <submittedName>
        <fullName evidence="2">Uncharacterized protein</fullName>
    </submittedName>
</protein>
<sequence>MRPPRRPCQRGKRPRLRTARTRPRIPWPPGIGACPEISGRSFVRAPLQLLRQPWLASQRSSRQLHPRTGGALALALRSRVGASCVRPCNFYCSHGMRHSARRASCILALEEGLRFSAIRCSLGRVVALLCQPPEDKDDLRGICVRVESIDEVLQGLNVAHEFFRSPRLRVRLLYLLPFLG</sequence>
<evidence type="ECO:0000256" key="1">
    <source>
        <dbReference type="SAM" id="MobiDB-lite"/>
    </source>
</evidence>
<dbReference type="AlphaFoldDB" id="A0A0M0K404"/>
<name>A0A0M0K404_9EUKA</name>
<organism evidence="2 3">
    <name type="scientific">Chrysochromulina tobinii</name>
    <dbReference type="NCBI Taxonomy" id="1460289"/>
    <lineage>
        <taxon>Eukaryota</taxon>
        <taxon>Haptista</taxon>
        <taxon>Haptophyta</taxon>
        <taxon>Prymnesiophyceae</taxon>
        <taxon>Prymnesiales</taxon>
        <taxon>Chrysochromulinaceae</taxon>
        <taxon>Chrysochromulina</taxon>
    </lineage>
</organism>
<accession>A0A0M0K404</accession>